<dbReference type="PROSITE" id="PS51257">
    <property type="entry name" value="PROKAR_LIPOPROTEIN"/>
    <property type="match status" value="1"/>
</dbReference>
<dbReference type="EMBL" id="CP030941">
    <property type="protein sequence ID" value="UUP16476.1"/>
    <property type="molecule type" value="Genomic_DNA"/>
</dbReference>
<evidence type="ECO:0000256" key="5">
    <source>
        <dbReference type="SAM" id="SignalP"/>
    </source>
</evidence>
<name>A0ABY5MH37_9HYPH</name>
<feature type="domain" description="Cytochrome c" evidence="6">
    <location>
        <begin position="36"/>
        <end position="127"/>
    </location>
</feature>
<protein>
    <submittedName>
        <fullName evidence="7">Cytochrome c oxidase subunit 2</fullName>
    </submittedName>
</protein>
<accession>A0ABY5MH37</accession>
<evidence type="ECO:0000256" key="3">
    <source>
        <dbReference type="ARBA" id="ARBA00023004"/>
    </source>
</evidence>
<dbReference type="Gene3D" id="1.10.760.10">
    <property type="entry name" value="Cytochrome c-like domain"/>
    <property type="match status" value="1"/>
</dbReference>
<evidence type="ECO:0000313" key="8">
    <source>
        <dbReference type="Proteomes" id="UP001342418"/>
    </source>
</evidence>
<dbReference type="Proteomes" id="UP001342418">
    <property type="component" value="Chromosome"/>
</dbReference>
<feature type="signal peptide" evidence="5">
    <location>
        <begin position="1"/>
        <end position="20"/>
    </location>
</feature>
<evidence type="ECO:0000259" key="6">
    <source>
        <dbReference type="PROSITE" id="PS51007"/>
    </source>
</evidence>
<keyword evidence="8" id="KW-1185">Reference proteome</keyword>
<keyword evidence="3 4" id="KW-0408">Iron</keyword>
<keyword evidence="2 4" id="KW-0479">Metal-binding</keyword>
<dbReference type="InterPro" id="IPR009056">
    <property type="entry name" value="Cyt_c-like_dom"/>
</dbReference>
<sequence length="127" mass="13643">MKACPRAAGVAVMVIVLALAGCEESAIPQGMRIIDGNPERGALLIREYGCPTCHTIPGIRSANGIVGPPLDRFALRAFIAGRHANTPDNLVHWIMDAPDMAPHTAMPDMGISEDQARHIAAYLYTLR</sequence>
<dbReference type="InterPro" id="IPR036909">
    <property type="entry name" value="Cyt_c-like_dom_sf"/>
</dbReference>
<feature type="chain" id="PRO_5046682707" evidence="5">
    <location>
        <begin position="21"/>
        <end position="127"/>
    </location>
</feature>
<dbReference type="RefSeq" id="WP_338528894.1">
    <property type="nucleotide sequence ID" value="NZ_CP030941.1"/>
</dbReference>
<evidence type="ECO:0000256" key="4">
    <source>
        <dbReference type="PROSITE-ProRule" id="PRU00433"/>
    </source>
</evidence>
<gene>
    <name evidence="7" type="primary">ctaC_2</name>
    <name evidence="7" type="ORF">NTH_00923</name>
</gene>
<evidence type="ECO:0000256" key="1">
    <source>
        <dbReference type="ARBA" id="ARBA00022617"/>
    </source>
</evidence>
<keyword evidence="1 4" id="KW-0349">Heme</keyword>
<evidence type="ECO:0000256" key="2">
    <source>
        <dbReference type="ARBA" id="ARBA00022723"/>
    </source>
</evidence>
<reference evidence="7 8" key="1">
    <citation type="submission" date="2018-07" db="EMBL/GenBank/DDBJ databases">
        <title>Genome sequence of Nitratireductor thuwali#1536.</title>
        <authorList>
            <person name="Michoud G."/>
            <person name="Merlino G."/>
            <person name="Sefrji F.O."/>
            <person name="Daffonchio D."/>
        </authorList>
    </citation>
    <scope>NUCLEOTIDE SEQUENCE [LARGE SCALE GENOMIC DNA]</scope>
    <source>
        <strain evidence="8">Nit1536</strain>
    </source>
</reference>
<dbReference type="Pfam" id="PF00034">
    <property type="entry name" value="Cytochrom_C"/>
    <property type="match status" value="1"/>
</dbReference>
<keyword evidence="5" id="KW-0732">Signal</keyword>
<organism evidence="7 8">
    <name type="scientific">Nitratireductor thuwali</name>
    <dbReference type="NCBI Taxonomy" id="2267699"/>
    <lineage>
        <taxon>Bacteria</taxon>
        <taxon>Pseudomonadati</taxon>
        <taxon>Pseudomonadota</taxon>
        <taxon>Alphaproteobacteria</taxon>
        <taxon>Hyphomicrobiales</taxon>
        <taxon>Phyllobacteriaceae</taxon>
        <taxon>Nitratireductor</taxon>
    </lineage>
</organism>
<evidence type="ECO:0000313" key="7">
    <source>
        <dbReference type="EMBL" id="UUP16476.1"/>
    </source>
</evidence>
<dbReference type="PROSITE" id="PS51007">
    <property type="entry name" value="CYTC"/>
    <property type="match status" value="1"/>
</dbReference>
<proteinExistence type="predicted"/>
<dbReference type="SUPFAM" id="SSF46626">
    <property type="entry name" value="Cytochrome c"/>
    <property type="match status" value="1"/>
</dbReference>